<dbReference type="EMBL" id="CACRXK020023993">
    <property type="protein sequence ID" value="CAB4038257.1"/>
    <property type="molecule type" value="Genomic_DNA"/>
</dbReference>
<dbReference type="Proteomes" id="UP001152795">
    <property type="component" value="Unassembled WGS sequence"/>
</dbReference>
<evidence type="ECO:0000259" key="1">
    <source>
        <dbReference type="Pfam" id="PF20700"/>
    </source>
</evidence>
<feature type="domain" description="Mutator-like transposase" evidence="1">
    <location>
        <begin position="36"/>
        <end position="280"/>
    </location>
</feature>
<keyword evidence="3" id="KW-1185">Reference proteome</keyword>
<protein>
    <recommendedName>
        <fullName evidence="1">Mutator-like transposase domain-containing protein</fullName>
    </recommendedName>
</protein>
<dbReference type="PANTHER" id="PTHR33309:SF3">
    <property type="entry name" value="CCHC-TYPE DOMAIN-CONTAINING PROTEIN"/>
    <property type="match status" value="1"/>
</dbReference>
<evidence type="ECO:0000313" key="2">
    <source>
        <dbReference type="EMBL" id="CAB4038257.1"/>
    </source>
</evidence>
<feature type="non-terminal residue" evidence="2">
    <location>
        <position position="441"/>
    </location>
</feature>
<dbReference type="InterPro" id="IPR049012">
    <property type="entry name" value="Mutator_transp_dom"/>
</dbReference>
<dbReference type="AlphaFoldDB" id="A0A7D9JZD6"/>
<dbReference type="Pfam" id="PF20700">
    <property type="entry name" value="Mutator"/>
    <property type="match status" value="1"/>
</dbReference>
<evidence type="ECO:0000313" key="3">
    <source>
        <dbReference type="Proteomes" id="UP001152795"/>
    </source>
</evidence>
<comment type="caution">
    <text evidence="2">The sequence shown here is derived from an EMBL/GenBank/DDBJ whole genome shotgun (WGS) entry which is preliminary data.</text>
</comment>
<dbReference type="PANTHER" id="PTHR33309">
    <property type="entry name" value="KERATIN, ULTRA HIGH-SULFUR MATRIX PROTEIN-LIKE"/>
    <property type="match status" value="1"/>
</dbReference>
<sequence length="441" mass="49526">KKPAEDDTVTVDINSVIEVFQRMTLKDSKSINVLKHLTKSLCQLGLVENATARAGLMSDFTIECSACDNSTRMQTSTSTVSKGRSFDVNRRVVYHSLETGGGYEALSSFCSVMNMPCMSKQAYYKQVDVILEAQESEALAELLKAGEKLRNLLDVENDTDSSLDEDTNEDSNDPLDVTVSFDGTWAKRGFTSLFGVFFVMSVDTGEVLDYHVFSKFCQKCSKKKNECKDDLEEFEAWKAEHITNGECDINFEGSSPAMEAEAAQVLWNRSIEKHNMRYKFMNIVTKPNATDTEVNVAVYTMKKNIIATLSHNVKAESIEAQHRYCPPGENSWCKWQQDKATGTKTYKNDNLLPSVFLDVLRPVFMTLSETNLLSRCVRGATQNRNECINSLVWIRCPKHKFHGRKIVRFAVASAVCHYHGGAVSRTKVMERLSTPGGQHTE</sequence>
<name>A0A7D9JZD6_PARCT</name>
<accession>A0A7D9JZD6</accession>
<proteinExistence type="predicted"/>
<organism evidence="2 3">
    <name type="scientific">Paramuricea clavata</name>
    <name type="common">Red gorgonian</name>
    <name type="synonym">Violescent sea-whip</name>
    <dbReference type="NCBI Taxonomy" id="317549"/>
    <lineage>
        <taxon>Eukaryota</taxon>
        <taxon>Metazoa</taxon>
        <taxon>Cnidaria</taxon>
        <taxon>Anthozoa</taxon>
        <taxon>Octocorallia</taxon>
        <taxon>Malacalcyonacea</taxon>
        <taxon>Plexauridae</taxon>
        <taxon>Paramuricea</taxon>
    </lineage>
</organism>
<gene>
    <name evidence="2" type="ORF">PACLA_8A034845</name>
</gene>
<feature type="non-terminal residue" evidence="2">
    <location>
        <position position="1"/>
    </location>
</feature>
<reference evidence="2" key="1">
    <citation type="submission" date="2020-04" db="EMBL/GenBank/DDBJ databases">
        <authorList>
            <person name="Alioto T."/>
            <person name="Alioto T."/>
            <person name="Gomez Garrido J."/>
        </authorList>
    </citation>
    <scope>NUCLEOTIDE SEQUENCE</scope>
    <source>
        <strain evidence="2">A484AB</strain>
    </source>
</reference>
<dbReference type="OrthoDB" id="10069847at2759"/>